<proteinExistence type="predicted"/>
<dbReference type="EMBL" id="BPLQ01003840">
    <property type="protein sequence ID" value="GIY03763.1"/>
    <property type="molecule type" value="Genomic_DNA"/>
</dbReference>
<evidence type="ECO:0000313" key="2">
    <source>
        <dbReference type="Proteomes" id="UP001054837"/>
    </source>
</evidence>
<keyword evidence="2" id="KW-1185">Reference proteome</keyword>
<organism evidence="1 2">
    <name type="scientific">Caerostris darwini</name>
    <dbReference type="NCBI Taxonomy" id="1538125"/>
    <lineage>
        <taxon>Eukaryota</taxon>
        <taxon>Metazoa</taxon>
        <taxon>Ecdysozoa</taxon>
        <taxon>Arthropoda</taxon>
        <taxon>Chelicerata</taxon>
        <taxon>Arachnida</taxon>
        <taxon>Araneae</taxon>
        <taxon>Araneomorphae</taxon>
        <taxon>Entelegynae</taxon>
        <taxon>Araneoidea</taxon>
        <taxon>Araneidae</taxon>
        <taxon>Caerostris</taxon>
    </lineage>
</organism>
<dbReference type="Proteomes" id="UP001054837">
    <property type="component" value="Unassembled WGS sequence"/>
</dbReference>
<evidence type="ECO:0000313" key="1">
    <source>
        <dbReference type="EMBL" id="GIY03763.1"/>
    </source>
</evidence>
<gene>
    <name evidence="1" type="ORF">CDAR_366661</name>
</gene>
<comment type="caution">
    <text evidence="1">The sequence shown here is derived from an EMBL/GenBank/DDBJ whole genome shotgun (WGS) entry which is preliminary data.</text>
</comment>
<evidence type="ECO:0008006" key="3">
    <source>
        <dbReference type="Google" id="ProtNLM"/>
    </source>
</evidence>
<reference evidence="1 2" key="1">
    <citation type="submission" date="2021-06" db="EMBL/GenBank/DDBJ databases">
        <title>Caerostris darwini draft genome.</title>
        <authorList>
            <person name="Kono N."/>
            <person name="Arakawa K."/>
        </authorList>
    </citation>
    <scope>NUCLEOTIDE SEQUENCE [LARGE SCALE GENOMIC DNA]</scope>
</reference>
<sequence>MSNNYIGWLMVMSWRSCRSATAWTKNARLFSYQKKTTKKTFSQYHSAPVWLHLQRDKSCLNRSRNAKPFISAEKLRKGQTGRDFFCELRVDASLAPVCLSFFPEDRTHKGGTTFYPVGPKS</sequence>
<name>A0AAV4Q2A5_9ARAC</name>
<protein>
    <recommendedName>
        <fullName evidence="3">Secreted protein</fullName>
    </recommendedName>
</protein>
<dbReference type="AlphaFoldDB" id="A0AAV4Q2A5"/>
<accession>A0AAV4Q2A5</accession>